<reference evidence="1 2" key="1">
    <citation type="submission" date="2020-10" db="EMBL/GenBank/DDBJ databases">
        <title>Connecting structure to function with the recovery of over 1000 high-quality activated sludge metagenome-assembled genomes encoding full-length rRNA genes using long-read sequencing.</title>
        <authorList>
            <person name="Singleton C.M."/>
            <person name="Petriglieri F."/>
            <person name="Kristensen J.M."/>
            <person name="Kirkegaard R.H."/>
            <person name="Michaelsen T.Y."/>
            <person name="Andersen M.H."/>
            <person name="Karst S.M."/>
            <person name="Dueholm M.S."/>
            <person name="Nielsen P.H."/>
            <person name="Albertsen M."/>
        </authorList>
    </citation>
    <scope>NUCLEOTIDE SEQUENCE [LARGE SCALE GENOMIC DNA]</scope>
    <source>
        <strain evidence="1">EsbW_18-Q3-R4-48_BATAC.463</strain>
    </source>
</reference>
<name>A0A935MYW8_9RHOO</name>
<protein>
    <submittedName>
        <fullName evidence="1">DUF3460 family protein</fullName>
    </submittedName>
</protein>
<dbReference type="InterPro" id="IPR021853">
    <property type="entry name" value="DUF3460"/>
</dbReference>
<dbReference type="EMBL" id="JADJMS010000021">
    <property type="protein sequence ID" value="MBK7415491.1"/>
    <property type="molecule type" value="Genomic_DNA"/>
</dbReference>
<organism evidence="1 2">
    <name type="scientific">Candidatus Dechloromonas phosphorivorans</name>
    <dbReference type="NCBI Taxonomy" id="2899244"/>
    <lineage>
        <taxon>Bacteria</taxon>
        <taxon>Pseudomonadati</taxon>
        <taxon>Pseudomonadota</taxon>
        <taxon>Betaproteobacteria</taxon>
        <taxon>Rhodocyclales</taxon>
        <taxon>Azonexaceae</taxon>
        <taxon>Dechloromonas</taxon>
    </lineage>
</organism>
<evidence type="ECO:0000313" key="1">
    <source>
        <dbReference type="EMBL" id="MBK7415491.1"/>
    </source>
</evidence>
<dbReference type="Proteomes" id="UP000739411">
    <property type="component" value="Unassembled WGS sequence"/>
</dbReference>
<gene>
    <name evidence="1" type="ORF">IPJ38_10665</name>
</gene>
<comment type="caution">
    <text evidence="1">The sequence shown here is derived from an EMBL/GenBank/DDBJ whole genome shotgun (WGS) entry which is preliminary data.</text>
</comment>
<proteinExistence type="predicted"/>
<evidence type="ECO:0000313" key="2">
    <source>
        <dbReference type="Proteomes" id="UP000739411"/>
    </source>
</evidence>
<dbReference type="Pfam" id="PF11943">
    <property type="entry name" value="DUF3460"/>
    <property type="match status" value="1"/>
</dbReference>
<dbReference type="AlphaFoldDB" id="A0A935MYW8"/>
<sequence length="69" mass="8041">MGDVNTSYVSDHTKWMDEQLKNNPAWVEDQKAGRALWWDKKQETATTASNAESKVPQKPYPYDVNFYTE</sequence>
<accession>A0A935MYW8</accession>